<accession>J3YRI4</accession>
<evidence type="ECO:0000313" key="2">
    <source>
        <dbReference type="Proteomes" id="UP000003936"/>
    </source>
</evidence>
<dbReference type="KEGG" id="sect:A359_02810"/>
<protein>
    <submittedName>
        <fullName evidence="1">Uncharacterized protein</fullName>
    </submittedName>
</protein>
<proteinExistence type="predicted"/>
<organism evidence="1 2">
    <name type="scientific">secondary endosymbiont of Ctenarytaina eucalypti</name>
    <dbReference type="NCBI Taxonomy" id="1199245"/>
    <lineage>
        <taxon>Bacteria</taxon>
        <taxon>Pseudomonadati</taxon>
        <taxon>Pseudomonadota</taxon>
        <taxon>Gammaproteobacteria</taxon>
        <taxon>Enterobacterales</taxon>
        <taxon>Enterobacteriaceae</taxon>
        <taxon>aphid secondary symbionts</taxon>
    </lineage>
</organism>
<dbReference type="HOGENOM" id="CLU_2901703_0_0_6"/>
<keyword evidence="2" id="KW-1185">Reference proteome</keyword>
<dbReference type="Proteomes" id="UP000003936">
    <property type="component" value="Chromosome"/>
</dbReference>
<evidence type="ECO:0000313" key="1">
    <source>
        <dbReference type="EMBL" id="AFP84678.1"/>
    </source>
</evidence>
<name>J3YRI4_9ENTR</name>
<reference evidence="1 2" key="1">
    <citation type="journal article" date="2012" name="Mol. Biol. Evol.">
        <title>Genome reduction and co-evolution between the primary and secondary bacterial symbionts of psyllids.</title>
        <authorList>
            <person name="Sloan D.B."/>
            <person name="Moran N.A."/>
        </authorList>
    </citation>
    <scope>NUCLEOTIDE SEQUENCE [LARGE SCALE GENOMIC DNA]</scope>
    <source>
        <strain evidence="1">Ceuc_S</strain>
    </source>
</reference>
<dbReference type="STRING" id="1199245.A359_02810"/>
<sequence length="62" mass="6964">MTISYNSGHIEVNHCVMKSSCTIRSYRDQSASCEAHTLVIDVDQHQLSKCPCTNEHAIRNSL</sequence>
<gene>
    <name evidence="1" type="ORF">A359_02810</name>
</gene>
<dbReference type="EMBL" id="CP003546">
    <property type="protein sequence ID" value="AFP84678.1"/>
    <property type="molecule type" value="Genomic_DNA"/>
</dbReference>
<dbReference type="AlphaFoldDB" id="J3YRI4"/>